<dbReference type="Proteomes" id="UP000228952">
    <property type="component" value="Unassembled WGS sequence"/>
</dbReference>
<gene>
    <name evidence="2" type="ORF">COX64_00515</name>
</gene>
<feature type="region of interest" description="Disordered" evidence="1">
    <location>
        <begin position="1"/>
        <end position="27"/>
    </location>
</feature>
<dbReference type="AlphaFoldDB" id="A0A2M7W308"/>
<comment type="caution">
    <text evidence="2">The sequence shown here is derived from an EMBL/GenBank/DDBJ whole genome shotgun (WGS) entry which is preliminary data.</text>
</comment>
<organism evidence="2 3">
    <name type="scientific">Candidatus Dojkabacteria bacterium CG_4_10_14_0_2_um_filter_Dojkabacteria_WS6_41_15</name>
    <dbReference type="NCBI Taxonomy" id="2014249"/>
    <lineage>
        <taxon>Bacteria</taxon>
        <taxon>Candidatus Dojkabacteria</taxon>
    </lineage>
</organism>
<name>A0A2M7W308_9BACT</name>
<accession>A0A2M7W308</accession>
<protein>
    <submittedName>
        <fullName evidence="2">Uncharacterized protein</fullName>
    </submittedName>
</protein>
<reference evidence="3" key="1">
    <citation type="submission" date="2017-09" db="EMBL/GenBank/DDBJ databases">
        <title>Depth-based differentiation of microbial function through sediment-hosted aquifers and enrichment of novel symbionts in the deep terrestrial subsurface.</title>
        <authorList>
            <person name="Probst A.J."/>
            <person name="Ladd B."/>
            <person name="Jarett J.K."/>
            <person name="Geller-Mcgrath D.E."/>
            <person name="Sieber C.M.K."/>
            <person name="Emerson J.B."/>
            <person name="Anantharaman K."/>
            <person name="Thomas B.C."/>
            <person name="Malmstrom R."/>
            <person name="Stieglmeier M."/>
            <person name="Klingl A."/>
            <person name="Woyke T."/>
            <person name="Ryan C.M."/>
            <person name="Banfield J.F."/>
        </authorList>
    </citation>
    <scope>NUCLEOTIDE SEQUENCE [LARGE SCALE GENOMIC DNA]</scope>
</reference>
<evidence type="ECO:0000256" key="1">
    <source>
        <dbReference type="SAM" id="MobiDB-lite"/>
    </source>
</evidence>
<dbReference type="EMBL" id="PFQB01000011">
    <property type="protein sequence ID" value="PJA15613.1"/>
    <property type="molecule type" value="Genomic_DNA"/>
</dbReference>
<evidence type="ECO:0000313" key="3">
    <source>
        <dbReference type="Proteomes" id="UP000228952"/>
    </source>
</evidence>
<evidence type="ECO:0000313" key="2">
    <source>
        <dbReference type="EMBL" id="PJA15613.1"/>
    </source>
</evidence>
<proteinExistence type="predicted"/>
<sequence>MALSAVNNTHPDESIHRAPAQRNVPRTDFVTPQDIRNQKEAYVLPSRERSIKEIPPDMYLPSVSIDSDGEIRIGSRILRLEPHNQLASLQYTPERHNRLAASAINIFGAVALPLVELSFLAHQPLNTEGTDESALLATLLHRGFDHSKLPDIIKKHADVFMTYALLLLTENPPQIERIKTVYEIARVSNFRDRTDFARNDWRLMGINTLITMLGDRVFEIEEPARYRHIEQILTRETGVPCEKRNCIPFLQAYFSQLMHKALQLPTDFHHNAAHWNFMPSVKSPSSLRKMSDSEIVAREDQLRMRLLLPDKESLRDAFALFERVQRSLEHQLHQIQFQAQRRMGKFTFIKPKDQDGFPLVRLFSRLFTYSLKPEIHLEQVAVTDYKDTFYAIADYPAISNTTVRENTITSGMYFVAIDLINTRSLNPQHIEVQILPRGTEIGTTAMPEMNYYCMSLWYALKQLGRDEGVPVTTRNPKVSGDNFLHQNEYYGLCP</sequence>